<name>A0A9W6ZL28_9STRA</name>
<comment type="caution">
    <text evidence="13">The sequence shown here is derived from an EMBL/GenBank/DDBJ whole genome shotgun (WGS) entry which is preliminary data.</text>
</comment>
<dbReference type="GO" id="GO:0030148">
    <property type="term" value="P:sphingolipid biosynthetic process"/>
    <property type="evidence" value="ECO:0007669"/>
    <property type="project" value="TreeGrafter"/>
</dbReference>
<comment type="caution">
    <text evidence="10">Lacks conserved residue(s) required for the propagation of feature annotation.</text>
</comment>
<evidence type="ECO:0000256" key="4">
    <source>
        <dbReference type="ARBA" id="ARBA00022692"/>
    </source>
</evidence>
<dbReference type="GO" id="GO:0042761">
    <property type="term" value="P:very long-chain fatty acid biosynthetic process"/>
    <property type="evidence" value="ECO:0007669"/>
    <property type="project" value="TreeGrafter"/>
</dbReference>
<feature type="coiled-coil region" evidence="11">
    <location>
        <begin position="273"/>
        <end position="300"/>
    </location>
</feature>
<evidence type="ECO:0000256" key="11">
    <source>
        <dbReference type="SAM" id="Coils"/>
    </source>
</evidence>
<organism evidence="13 14">
    <name type="scientific">Triparma retinervis</name>
    <dbReference type="NCBI Taxonomy" id="2557542"/>
    <lineage>
        <taxon>Eukaryota</taxon>
        <taxon>Sar</taxon>
        <taxon>Stramenopiles</taxon>
        <taxon>Ochrophyta</taxon>
        <taxon>Bolidophyceae</taxon>
        <taxon>Parmales</taxon>
        <taxon>Triparmaceae</taxon>
        <taxon>Triparma</taxon>
    </lineage>
</organism>
<dbReference type="GO" id="GO:0019367">
    <property type="term" value="P:fatty acid elongation, saturated fatty acid"/>
    <property type="evidence" value="ECO:0007669"/>
    <property type="project" value="TreeGrafter"/>
</dbReference>
<dbReference type="PANTHER" id="PTHR11157:SF126">
    <property type="entry name" value="ELONGATION OF VERY LONG CHAIN FATTY ACIDS PROTEIN"/>
    <property type="match status" value="1"/>
</dbReference>
<dbReference type="Proteomes" id="UP001165082">
    <property type="component" value="Unassembled WGS sequence"/>
</dbReference>
<keyword evidence="5 10" id="KW-0276">Fatty acid metabolism</keyword>
<accession>A0A9W6ZL28</accession>
<evidence type="ECO:0000256" key="2">
    <source>
        <dbReference type="ARBA" id="ARBA00022516"/>
    </source>
</evidence>
<dbReference type="InterPro" id="IPR002076">
    <property type="entry name" value="ELO_fam"/>
</dbReference>
<evidence type="ECO:0000256" key="10">
    <source>
        <dbReference type="RuleBase" id="RU361115"/>
    </source>
</evidence>
<evidence type="ECO:0000256" key="9">
    <source>
        <dbReference type="ARBA" id="ARBA00023160"/>
    </source>
</evidence>
<proteinExistence type="inferred from homology"/>
<keyword evidence="9 10" id="KW-0275">Fatty acid biosynthesis</keyword>
<evidence type="ECO:0000256" key="3">
    <source>
        <dbReference type="ARBA" id="ARBA00022679"/>
    </source>
</evidence>
<dbReference type="GO" id="GO:0034626">
    <property type="term" value="P:fatty acid elongation, polyunsaturated fatty acid"/>
    <property type="evidence" value="ECO:0007669"/>
    <property type="project" value="TreeGrafter"/>
</dbReference>
<dbReference type="GO" id="GO:0005789">
    <property type="term" value="C:endoplasmic reticulum membrane"/>
    <property type="evidence" value="ECO:0007669"/>
    <property type="project" value="TreeGrafter"/>
</dbReference>
<protein>
    <recommendedName>
        <fullName evidence="10">Elongation of fatty acids protein</fullName>
        <ecNumber evidence="10">2.3.1.-</ecNumber>
    </recommendedName>
</protein>
<evidence type="ECO:0000256" key="12">
    <source>
        <dbReference type="SAM" id="MobiDB-lite"/>
    </source>
</evidence>
<dbReference type="GO" id="GO:0009922">
    <property type="term" value="F:fatty acid elongase activity"/>
    <property type="evidence" value="ECO:0007669"/>
    <property type="project" value="InterPro"/>
</dbReference>
<feature type="transmembrane region" description="Helical" evidence="10">
    <location>
        <begin position="214"/>
        <end position="235"/>
    </location>
</feature>
<comment type="similarity">
    <text evidence="10">Belongs to the ELO family.</text>
</comment>
<dbReference type="PANTHER" id="PTHR11157">
    <property type="entry name" value="FATTY ACID ACYL TRANSFERASE-RELATED"/>
    <property type="match status" value="1"/>
</dbReference>
<dbReference type="PROSITE" id="PS01188">
    <property type="entry name" value="ELO"/>
    <property type="match status" value="1"/>
</dbReference>
<dbReference type="OrthoDB" id="434092at2759"/>
<keyword evidence="14" id="KW-1185">Reference proteome</keyword>
<keyword evidence="6 10" id="KW-1133">Transmembrane helix</keyword>
<comment type="catalytic activity">
    <reaction evidence="10">
        <text>an acyl-CoA + malonyl-CoA + H(+) = a 3-oxoacyl-CoA + CO2 + CoA</text>
        <dbReference type="Rhea" id="RHEA:50252"/>
        <dbReference type="ChEBI" id="CHEBI:15378"/>
        <dbReference type="ChEBI" id="CHEBI:16526"/>
        <dbReference type="ChEBI" id="CHEBI:57287"/>
        <dbReference type="ChEBI" id="CHEBI:57384"/>
        <dbReference type="ChEBI" id="CHEBI:58342"/>
        <dbReference type="ChEBI" id="CHEBI:90726"/>
    </reaction>
    <physiologicalReaction direction="left-to-right" evidence="10">
        <dbReference type="Rhea" id="RHEA:50253"/>
    </physiologicalReaction>
</comment>
<feature type="region of interest" description="Disordered" evidence="12">
    <location>
        <begin position="340"/>
        <end position="364"/>
    </location>
</feature>
<evidence type="ECO:0000256" key="8">
    <source>
        <dbReference type="ARBA" id="ARBA00023136"/>
    </source>
</evidence>
<reference evidence="13" key="1">
    <citation type="submission" date="2022-07" db="EMBL/GenBank/DDBJ databases">
        <title>Genome analysis of Parmales, a sister group of diatoms, reveals the evolutionary specialization of diatoms from phago-mixotrophs to photoautotrophs.</title>
        <authorList>
            <person name="Ban H."/>
            <person name="Sato S."/>
            <person name="Yoshikawa S."/>
            <person name="Kazumasa Y."/>
            <person name="Nakamura Y."/>
            <person name="Ichinomiya M."/>
            <person name="Saitoh K."/>
            <person name="Sato N."/>
            <person name="Blanc-Mathieu R."/>
            <person name="Endo H."/>
            <person name="Kuwata A."/>
            <person name="Ogata H."/>
        </authorList>
    </citation>
    <scope>NUCLEOTIDE SEQUENCE</scope>
</reference>
<keyword evidence="8 10" id="KW-0472">Membrane</keyword>
<dbReference type="EC" id="2.3.1.-" evidence="10"/>
<evidence type="ECO:0000313" key="14">
    <source>
        <dbReference type="Proteomes" id="UP001165082"/>
    </source>
</evidence>
<keyword evidence="7 10" id="KW-0443">Lipid metabolism</keyword>
<dbReference type="GO" id="GO:0034625">
    <property type="term" value="P:fatty acid elongation, monounsaturated fatty acid"/>
    <property type="evidence" value="ECO:0007669"/>
    <property type="project" value="TreeGrafter"/>
</dbReference>
<feature type="transmembrane region" description="Helical" evidence="10">
    <location>
        <begin position="16"/>
        <end position="39"/>
    </location>
</feature>
<keyword evidence="11" id="KW-0175">Coiled coil</keyword>
<gene>
    <name evidence="13" type="ORF">TrRE_jg2658</name>
</gene>
<keyword evidence="3 10" id="KW-0808">Transferase</keyword>
<dbReference type="InterPro" id="IPR030457">
    <property type="entry name" value="ELO_CS"/>
</dbReference>
<evidence type="ECO:0000313" key="13">
    <source>
        <dbReference type="EMBL" id="GMH56579.1"/>
    </source>
</evidence>
<evidence type="ECO:0000256" key="7">
    <source>
        <dbReference type="ARBA" id="ARBA00023098"/>
    </source>
</evidence>
<evidence type="ECO:0000256" key="5">
    <source>
        <dbReference type="ARBA" id="ARBA00022832"/>
    </source>
</evidence>
<feature type="transmembrane region" description="Helical" evidence="10">
    <location>
        <begin position="247"/>
        <end position="269"/>
    </location>
</feature>
<feature type="non-terminal residue" evidence="13">
    <location>
        <position position="1"/>
    </location>
</feature>
<evidence type="ECO:0000256" key="1">
    <source>
        <dbReference type="ARBA" id="ARBA00004141"/>
    </source>
</evidence>
<comment type="subcellular location">
    <subcellularLocation>
        <location evidence="1">Membrane</location>
        <topology evidence="1">Multi-pass membrane protein</topology>
    </subcellularLocation>
</comment>
<dbReference type="EMBL" id="BRXZ01002193">
    <property type="protein sequence ID" value="GMH56579.1"/>
    <property type="molecule type" value="Genomic_DNA"/>
</dbReference>
<keyword evidence="2 10" id="KW-0444">Lipid biosynthesis</keyword>
<sequence>IPSNNSKSQAAEPASLVARMSCAGVLLAMFSIWCKFAFVDDTNYPPVGELHSWKVPMCLTLSYLLSLPLLKLLSPLIPNPKSLLVETMVLYNAGQVLLNGWTVYYILNALYNGHPIVGDVKATTCSLAVWVHYCDKYLEFFDTYFMLLRGNFSQVSFLHVYHHTTIAWAWWAGMKLYPEGDAYFGALLNSWIHVMMYGYYALTLMGVKCPWKRYLTQAQLLQFASVVVYTAFSLYFNYIQGQLEGRHVLACAIQVGEMVSLFILFSSFYRRSYKNKKLKAAKDEDKVEEMKDECNAAIAESVNANMYVDECHAAVKSLVAPVTGAANLGPGKTLEMTAKSTKKEIESARRTGKGVSRPSWSFLG</sequence>
<dbReference type="AlphaFoldDB" id="A0A9W6ZL28"/>
<dbReference type="Pfam" id="PF01151">
    <property type="entry name" value="ELO"/>
    <property type="match status" value="1"/>
</dbReference>
<keyword evidence="4 10" id="KW-0812">Transmembrane</keyword>
<feature type="transmembrane region" description="Helical" evidence="10">
    <location>
        <begin position="182"/>
        <end position="202"/>
    </location>
</feature>
<evidence type="ECO:0000256" key="6">
    <source>
        <dbReference type="ARBA" id="ARBA00022989"/>
    </source>
</evidence>